<dbReference type="Proteomes" id="UP000028761">
    <property type="component" value="Chromosome 10"/>
</dbReference>
<evidence type="ECO:0000313" key="2">
    <source>
        <dbReference type="Proteomes" id="UP000028761"/>
    </source>
</evidence>
<name>A0A8I5NED5_PAPAN</name>
<dbReference type="GeneTree" id="ENSGT00940000161627"/>
<protein>
    <submittedName>
        <fullName evidence="1">Uncharacterized protein</fullName>
    </submittedName>
</protein>
<organism evidence="1 2">
    <name type="scientific">Papio anubis</name>
    <name type="common">Olive baboon</name>
    <dbReference type="NCBI Taxonomy" id="9555"/>
    <lineage>
        <taxon>Eukaryota</taxon>
        <taxon>Metazoa</taxon>
        <taxon>Chordata</taxon>
        <taxon>Craniata</taxon>
        <taxon>Vertebrata</taxon>
        <taxon>Euteleostomi</taxon>
        <taxon>Mammalia</taxon>
        <taxon>Eutheria</taxon>
        <taxon>Euarchontoglires</taxon>
        <taxon>Primates</taxon>
        <taxon>Haplorrhini</taxon>
        <taxon>Catarrhini</taxon>
        <taxon>Cercopithecidae</taxon>
        <taxon>Cercopithecinae</taxon>
        <taxon>Papio</taxon>
    </lineage>
</organism>
<accession>A0A8I5NED5</accession>
<reference evidence="1 2" key="1">
    <citation type="submission" date="2012-03" db="EMBL/GenBank/DDBJ databases">
        <title>Whole Genome Assembly of Papio anubis.</title>
        <authorList>
            <person name="Liu Y.L."/>
            <person name="Abraham K.A."/>
            <person name="Akbar H.A."/>
            <person name="Ali S.A."/>
            <person name="Anosike U.A."/>
            <person name="Aqrawi P.A."/>
            <person name="Arias F.A."/>
            <person name="Attaway T.A."/>
            <person name="Awwad R.A."/>
            <person name="Babu C.B."/>
            <person name="Bandaranaike D.B."/>
            <person name="Battles P.B."/>
            <person name="Bell A.B."/>
            <person name="Beltran B.B."/>
            <person name="Berhane-Mersha D.B."/>
            <person name="Bess C.B."/>
            <person name="Bickham C.B."/>
            <person name="Bolden T.B."/>
            <person name="Carter K.C."/>
            <person name="Chau D.C."/>
            <person name="Chavez A.C."/>
            <person name="Clerc-Blankenburg K.C."/>
            <person name="Coyle M.C."/>
            <person name="Dao M.D."/>
            <person name="Davila M.L.D."/>
            <person name="Davy-Carroll L.D."/>
            <person name="Denson S.D."/>
            <person name="Dinh H.D."/>
            <person name="Fernandez S.F."/>
            <person name="Fernando P.F."/>
            <person name="Forbes L.F."/>
            <person name="Francis C.F."/>
            <person name="Francisco L.F."/>
            <person name="Fu Q.F."/>
            <person name="Garcia-Iii R.G."/>
            <person name="Garrett T.G."/>
            <person name="Gross S.G."/>
            <person name="Gubbala S.G."/>
            <person name="Hirani K.H."/>
            <person name="Hogues M.H."/>
            <person name="Hollins B.H."/>
            <person name="Jackson L.J."/>
            <person name="Javaid M.J."/>
            <person name="Jhangiani S.J."/>
            <person name="Johnson A.J."/>
            <person name="Johnson B.J."/>
            <person name="Jones J.J."/>
            <person name="Joshi V.J."/>
            <person name="Kalu J.K."/>
            <person name="Khan N.K."/>
            <person name="Korchina V.K."/>
            <person name="Kovar C.K."/>
            <person name="Lago L.L."/>
            <person name="Lara F.L."/>
            <person name="Le T.-K.L."/>
            <person name="Lee S.L."/>
            <person name="Legall-Iii F.L."/>
            <person name="Lemon S.L."/>
            <person name="Liu J.L."/>
            <person name="Liu Y.-S.L."/>
            <person name="Liyanage D.L."/>
            <person name="Lopez J.L."/>
            <person name="Lorensuhewa L.L."/>
            <person name="Mata R.M."/>
            <person name="Mathew T.M."/>
            <person name="Mercado C.M."/>
            <person name="Mercado I.M."/>
            <person name="Morales K.M."/>
            <person name="Morgan M.M."/>
            <person name="Munidasa M.M."/>
            <person name="Ngo D.N."/>
            <person name="Nguyen L.N."/>
            <person name="Nguyen T.N."/>
            <person name="Nguyen N.N."/>
            <person name="Obregon M.O."/>
            <person name="Okwuonu G.O."/>
            <person name="Ongeri F.O."/>
            <person name="Onwere C.O."/>
            <person name="Osifeso I.O."/>
            <person name="Parra A.P."/>
            <person name="Patil S.P."/>
            <person name="Perez A.P."/>
            <person name="Perez Y.P."/>
            <person name="Pham C.P."/>
            <person name="Pu L.-L.P."/>
            <person name="Puazo M.P."/>
            <person name="Quiroz J.Q."/>
            <person name="Rouhana J.R."/>
            <person name="Ruiz M.R."/>
            <person name="Ruiz S.-J.R."/>
            <person name="Saada N.S."/>
            <person name="Santibanez J.S."/>
            <person name="Scheel M.S."/>
            <person name="Schneider B.S."/>
            <person name="Simmons D.S."/>
            <person name="Sisson I.S."/>
            <person name="Tang L.-Y.T."/>
            <person name="Thornton R.T."/>
            <person name="Tisius J.T."/>
            <person name="Toledanes G.T."/>
            <person name="Trejos Z.T."/>
            <person name="Usmani K.U."/>
            <person name="Varghese R.V."/>
            <person name="Vattathil S.V."/>
            <person name="Vee V.V."/>
            <person name="Walker D.W."/>
            <person name="Weissenberger G.W."/>
            <person name="White C.W."/>
            <person name="Williams A.W."/>
            <person name="Woodworth J.W."/>
            <person name="Wright R.W."/>
            <person name="Zhu Y.Z."/>
            <person name="Han Y.H."/>
            <person name="Newsham I.N."/>
            <person name="Nazareth L.N."/>
            <person name="Worley K.W."/>
            <person name="Muzny D.M."/>
            <person name="Rogers J.R."/>
            <person name="Gibbs R.G."/>
        </authorList>
    </citation>
    <scope>NUCLEOTIDE SEQUENCE [LARGE SCALE GENOMIC DNA]</scope>
</reference>
<dbReference type="PANTHER" id="PTHR46254">
    <property type="entry name" value="PROTEIN GVQW1-RELATED"/>
    <property type="match status" value="1"/>
</dbReference>
<dbReference type="Ensembl" id="ENSPANT00000066735.1">
    <property type="protein sequence ID" value="ENSPANP00000058518.1"/>
    <property type="gene ID" value="ENSPANG00000045158.1"/>
</dbReference>
<reference evidence="1" key="2">
    <citation type="submission" date="2025-08" db="UniProtKB">
        <authorList>
            <consortium name="Ensembl"/>
        </authorList>
    </citation>
    <scope>IDENTIFICATION</scope>
</reference>
<dbReference type="AlphaFoldDB" id="A0A8I5NED5"/>
<dbReference type="PRINTS" id="PR02045">
    <property type="entry name" value="F138DOMAIN"/>
</dbReference>
<evidence type="ECO:0000313" key="1">
    <source>
        <dbReference type="Ensembl" id="ENSPANP00000058518.1"/>
    </source>
</evidence>
<reference evidence="1" key="3">
    <citation type="submission" date="2025-09" db="UniProtKB">
        <authorList>
            <consortium name="Ensembl"/>
        </authorList>
    </citation>
    <scope>IDENTIFICATION</scope>
</reference>
<proteinExistence type="predicted"/>
<sequence length="191" mass="21180">MRKIIMFVVSDFAVTQQCLTITPTLPVNGHGRSLSWLCNPSLGERRESVFIFVFLRQSLALQPRLECSGIISAHCNLCLPGSSHSPVSASQVAGITGLSHRARPEMESCSVTQAGVQWRSLGSLQPPLPKFQILSCLSLLSSWDYRHMPPHPANFCIFSRDGVSPYWPGWSQTPDLMIRLPWPPKVLGLQV</sequence>
<keyword evidence="2" id="KW-1185">Reference proteome</keyword>